<dbReference type="Proteomes" id="UP000280296">
    <property type="component" value="Unassembled WGS sequence"/>
</dbReference>
<protein>
    <submittedName>
        <fullName evidence="1">Uncharacterized protein</fullName>
    </submittedName>
</protein>
<dbReference type="OrthoDB" id="252714at2"/>
<evidence type="ECO:0000313" key="1">
    <source>
        <dbReference type="EMBL" id="RUL81818.1"/>
    </source>
</evidence>
<accession>A0A432MCE4</accession>
<name>A0A432MCE4_9BACT</name>
<dbReference type="EMBL" id="RYZH01000083">
    <property type="protein sequence ID" value="RUL81818.1"/>
    <property type="molecule type" value="Genomic_DNA"/>
</dbReference>
<reference evidence="1 2" key="1">
    <citation type="submission" date="2018-12" db="EMBL/GenBank/DDBJ databases">
        <authorList>
            <person name="Toschakov S.V."/>
        </authorList>
    </citation>
    <scope>NUCLEOTIDE SEQUENCE [LARGE SCALE GENOMIC DNA]</scope>
    <source>
        <strain evidence="1 2">GM2012</strain>
    </source>
</reference>
<evidence type="ECO:0000313" key="2">
    <source>
        <dbReference type="Proteomes" id="UP000280296"/>
    </source>
</evidence>
<organism evidence="1 2">
    <name type="scientific">Tautonia sociabilis</name>
    <dbReference type="NCBI Taxonomy" id="2080755"/>
    <lineage>
        <taxon>Bacteria</taxon>
        <taxon>Pseudomonadati</taxon>
        <taxon>Planctomycetota</taxon>
        <taxon>Planctomycetia</taxon>
        <taxon>Isosphaerales</taxon>
        <taxon>Isosphaeraceae</taxon>
        <taxon>Tautonia</taxon>
    </lineage>
</organism>
<gene>
    <name evidence="1" type="ORF">TsocGM_24490</name>
</gene>
<dbReference type="AlphaFoldDB" id="A0A432MCE4"/>
<keyword evidence="2" id="KW-1185">Reference proteome</keyword>
<sequence length="227" mass="26295">MSFLQRFIERVLRTNTTRMPRTSFDDLSQEELDAHLQVGRYGDFALTDAIRPSFGLDIIPRQGYRRDLYRDPESGNTMPVLAASVSSEKLFDVFMDLLDPLGDEVDVVMESSHDSEPGQHADLYREHMDTVIFKSTLYDFEELLLNDGCTGVAALNPDGPMEVQFDEHKLLFVYAHDLEPFEEILREHGLRRDDTIKFISEAEHLHSTDDVYREQFDELRYRLGIDV</sequence>
<reference evidence="1 2" key="2">
    <citation type="submission" date="2019-01" db="EMBL/GenBank/DDBJ databases">
        <title>Tautonia sociabilis, a novel thermotolerant planctomycete of Isosphaeraceae family, isolated from a 4000 m deep subterranean habitat.</title>
        <authorList>
            <person name="Kovaleva O.L."/>
            <person name="Elcheninov A.G."/>
            <person name="Van Heerden E."/>
            <person name="Toshchakov S.V."/>
            <person name="Novikov A."/>
            <person name="Bonch-Osmolovskaya E.A."/>
            <person name="Kublanov I.V."/>
        </authorList>
    </citation>
    <scope>NUCLEOTIDE SEQUENCE [LARGE SCALE GENOMIC DNA]</scope>
    <source>
        <strain evidence="1 2">GM2012</strain>
    </source>
</reference>
<comment type="caution">
    <text evidence="1">The sequence shown here is derived from an EMBL/GenBank/DDBJ whole genome shotgun (WGS) entry which is preliminary data.</text>
</comment>
<proteinExistence type="predicted"/>
<dbReference type="RefSeq" id="WP_126728092.1">
    <property type="nucleotide sequence ID" value="NZ_RYZH01000083.1"/>
</dbReference>